<dbReference type="Proteomes" id="UP000482800">
    <property type="component" value="Unassembled WGS sequence"/>
</dbReference>
<evidence type="ECO:0000313" key="3">
    <source>
        <dbReference type="Proteomes" id="UP000482800"/>
    </source>
</evidence>
<gene>
    <name evidence="2" type="ORF">Phou_038680</name>
</gene>
<accession>A0A6V8KBC0</accession>
<keyword evidence="1" id="KW-0732">Signal</keyword>
<evidence type="ECO:0000256" key="1">
    <source>
        <dbReference type="SAM" id="SignalP"/>
    </source>
</evidence>
<evidence type="ECO:0008006" key="4">
    <source>
        <dbReference type="Google" id="ProtNLM"/>
    </source>
</evidence>
<reference evidence="2 3" key="2">
    <citation type="submission" date="2020-03" db="EMBL/GenBank/DDBJ databases">
        <authorList>
            <person name="Ichikawa N."/>
            <person name="Kimura A."/>
            <person name="Kitahashi Y."/>
            <person name="Uohara A."/>
        </authorList>
    </citation>
    <scope>NUCLEOTIDE SEQUENCE [LARGE SCALE GENOMIC DNA]</scope>
    <source>
        <strain evidence="2 3">NBRC 108639</strain>
    </source>
</reference>
<dbReference type="InterPro" id="IPR011042">
    <property type="entry name" value="6-blade_b-propeller_TolB-like"/>
</dbReference>
<organism evidence="2 3">
    <name type="scientific">Phytohabitans houttuyneae</name>
    <dbReference type="NCBI Taxonomy" id="1076126"/>
    <lineage>
        <taxon>Bacteria</taxon>
        <taxon>Bacillati</taxon>
        <taxon>Actinomycetota</taxon>
        <taxon>Actinomycetes</taxon>
        <taxon>Micromonosporales</taxon>
        <taxon>Micromonosporaceae</taxon>
    </lineage>
</organism>
<proteinExistence type="predicted"/>
<sequence>MAAVLAFAGAPAASAATSAEGKPSVTVIARGLDNPRGIAVGRHGWLYVAEAGRGGDGPCIEGPEGDRQCLGATAALTAIPPRLDRGAKPHRVITGLPSLATAEDGSSAIGLHKISPAGPGLVATIGGAFNLETRDFLGPGARLMGHVVGLHPSARAAKVKPIADLNAYETAKNPDKGEVDSNPYGILATPFGAYATDAGGNDLLKVSWRGKVSTVAVFPDLTVPSPFPPPGSTMTAQSVPTTVARGPDGALYVGELTGFPFAMGAARVWRIVPGKAPKVYATGFTNIVDIAFDRWGRLLVLQISKKGLFAGDPNGALIRVDVKRGAKRTELAKGKLTFPGGLAIGGDGSIYVTNKSTAAGVGEVLRIRA</sequence>
<feature type="signal peptide" evidence="1">
    <location>
        <begin position="1"/>
        <end position="15"/>
    </location>
</feature>
<name>A0A6V8KBC0_9ACTN</name>
<dbReference type="InterPro" id="IPR048031">
    <property type="entry name" value="ScyD/ScyE-like"/>
</dbReference>
<dbReference type="EMBL" id="BLPF01000001">
    <property type="protein sequence ID" value="GFJ79688.1"/>
    <property type="molecule type" value="Genomic_DNA"/>
</dbReference>
<keyword evidence="3" id="KW-1185">Reference proteome</keyword>
<evidence type="ECO:0000313" key="2">
    <source>
        <dbReference type="EMBL" id="GFJ79688.1"/>
    </source>
</evidence>
<dbReference type="Gene3D" id="2.120.10.30">
    <property type="entry name" value="TolB, C-terminal domain"/>
    <property type="match status" value="1"/>
</dbReference>
<comment type="caution">
    <text evidence="2">The sequence shown here is derived from an EMBL/GenBank/DDBJ whole genome shotgun (WGS) entry which is preliminary data.</text>
</comment>
<feature type="chain" id="PRO_5029006831" description="ScyD/ScyE family protein" evidence="1">
    <location>
        <begin position="16"/>
        <end position="369"/>
    </location>
</feature>
<dbReference type="SUPFAM" id="SSF63829">
    <property type="entry name" value="Calcium-dependent phosphotriesterase"/>
    <property type="match status" value="1"/>
</dbReference>
<dbReference type="AlphaFoldDB" id="A0A6V8KBC0"/>
<protein>
    <recommendedName>
        <fullName evidence="4">ScyD/ScyE family protein</fullName>
    </recommendedName>
</protein>
<dbReference type="NCBIfam" id="NF033206">
    <property type="entry name" value="ScyE_fam"/>
    <property type="match status" value="1"/>
</dbReference>
<reference evidence="2 3" key="1">
    <citation type="submission" date="2020-03" db="EMBL/GenBank/DDBJ databases">
        <title>Whole genome shotgun sequence of Phytohabitans houttuyneae NBRC 108639.</title>
        <authorList>
            <person name="Komaki H."/>
            <person name="Tamura T."/>
        </authorList>
    </citation>
    <scope>NUCLEOTIDE SEQUENCE [LARGE SCALE GENOMIC DNA]</scope>
    <source>
        <strain evidence="2 3">NBRC 108639</strain>
    </source>
</reference>